<feature type="compositionally biased region" description="Acidic residues" evidence="1">
    <location>
        <begin position="446"/>
        <end position="460"/>
    </location>
</feature>
<dbReference type="InterPro" id="IPR006476">
    <property type="entry name" value="CHP01589_pln"/>
</dbReference>
<proteinExistence type="predicted"/>
<evidence type="ECO:0000256" key="1">
    <source>
        <dbReference type="SAM" id="MobiDB-lite"/>
    </source>
</evidence>
<feature type="compositionally biased region" description="Low complexity" evidence="1">
    <location>
        <begin position="161"/>
        <end position="172"/>
    </location>
</feature>
<dbReference type="Pfam" id="PF09713">
    <property type="entry name" value="A_thal_3526"/>
    <property type="match status" value="1"/>
</dbReference>
<protein>
    <submittedName>
        <fullName evidence="2">Uncharacterized protein</fullName>
    </submittedName>
</protein>
<dbReference type="EMBL" id="NMUH01002484">
    <property type="protein sequence ID" value="MQM00272.1"/>
    <property type="molecule type" value="Genomic_DNA"/>
</dbReference>
<reference evidence="2" key="1">
    <citation type="submission" date="2017-07" db="EMBL/GenBank/DDBJ databases">
        <title>Taro Niue Genome Assembly and Annotation.</title>
        <authorList>
            <person name="Atibalentja N."/>
            <person name="Keating K."/>
            <person name="Fields C.J."/>
        </authorList>
    </citation>
    <scope>NUCLEOTIDE SEQUENCE</scope>
    <source>
        <strain evidence="2">Niue_2</strain>
        <tissue evidence="2">Leaf</tissue>
    </source>
</reference>
<feature type="region of interest" description="Disordered" evidence="1">
    <location>
        <begin position="124"/>
        <end position="175"/>
    </location>
</feature>
<dbReference type="AlphaFoldDB" id="A0A843VSS1"/>
<sequence>MNLFLHPFLVPPAAPPKSSFATICRPLAQGLLSRWRPSFQGVPSPLSKERGRQAHRRRLSTERRHRRARLPLPRPPPVSSPTRLITPLPSRSKGFLWQQPRKEEEVICLPHAVKLVGALRLSSSPRDPLAVGEAKTSLQVSGKPQTDQQSNPGSDATTPDSAGASTSGNGNSKKVSREDIELVQNLIERCLLLYMNKNEVVGILKSRAKIEPGFTSLVWQKLEEENAEFFRAYYIRLKLKKQILLFNNLLEHQYHLMRQPAMPKVPLVPIQNGVHSMSVNNVPMGYPVIQQPAMPATGQPNFDALGISSCHVVNGVPAPGNFHPVQVNSGNDAMSSMSDMAVSPTSVASNGHFPFPPSDMSGIGMDSTVLDSAFTSDMGTTGGLQLGIDAGAGTSKDALRSGGQLTWNFSFPDLAAEFTNLDDLGVFGSYTGSPFLPEADMTLDADQDGMEDFFVDDIDEPSSPSDEEKP</sequence>
<dbReference type="PANTHER" id="PTHR31871:SF47">
    <property type="entry name" value="ANGIOTENSIN-CONVERTING ENZYME 2"/>
    <property type="match status" value="1"/>
</dbReference>
<dbReference type="PANTHER" id="PTHR31871">
    <property type="entry name" value="OS02G0137100 PROTEIN"/>
    <property type="match status" value="1"/>
</dbReference>
<feature type="region of interest" description="Disordered" evidence="1">
    <location>
        <begin position="446"/>
        <end position="470"/>
    </location>
</feature>
<organism evidence="2 3">
    <name type="scientific">Colocasia esculenta</name>
    <name type="common">Wild taro</name>
    <name type="synonym">Arum esculentum</name>
    <dbReference type="NCBI Taxonomy" id="4460"/>
    <lineage>
        <taxon>Eukaryota</taxon>
        <taxon>Viridiplantae</taxon>
        <taxon>Streptophyta</taxon>
        <taxon>Embryophyta</taxon>
        <taxon>Tracheophyta</taxon>
        <taxon>Spermatophyta</taxon>
        <taxon>Magnoliopsida</taxon>
        <taxon>Liliopsida</taxon>
        <taxon>Araceae</taxon>
        <taxon>Aroideae</taxon>
        <taxon>Colocasieae</taxon>
        <taxon>Colocasia</taxon>
    </lineage>
</organism>
<feature type="region of interest" description="Disordered" evidence="1">
    <location>
        <begin position="41"/>
        <end position="89"/>
    </location>
</feature>
<dbReference type="Proteomes" id="UP000652761">
    <property type="component" value="Unassembled WGS sequence"/>
</dbReference>
<feature type="compositionally biased region" description="Polar residues" evidence="1">
    <location>
        <begin position="136"/>
        <end position="160"/>
    </location>
</feature>
<feature type="compositionally biased region" description="Basic residues" evidence="1">
    <location>
        <begin position="53"/>
        <end position="69"/>
    </location>
</feature>
<dbReference type="OrthoDB" id="1620396at2759"/>
<keyword evidence="3" id="KW-1185">Reference proteome</keyword>
<evidence type="ECO:0000313" key="3">
    <source>
        <dbReference type="Proteomes" id="UP000652761"/>
    </source>
</evidence>
<comment type="caution">
    <text evidence="2">The sequence shown here is derived from an EMBL/GenBank/DDBJ whole genome shotgun (WGS) entry which is preliminary data.</text>
</comment>
<accession>A0A843VSS1</accession>
<name>A0A843VSS1_COLES</name>
<dbReference type="NCBIfam" id="TIGR01589">
    <property type="entry name" value="A_thal_3526"/>
    <property type="match status" value="1"/>
</dbReference>
<evidence type="ECO:0000313" key="2">
    <source>
        <dbReference type="EMBL" id="MQM00272.1"/>
    </source>
</evidence>
<gene>
    <name evidence="2" type="ORF">Taro_033001</name>
</gene>